<dbReference type="AlphaFoldDB" id="A0EED7"/>
<evidence type="ECO:0000256" key="1">
    <source>
        <dbReference type="SAM" id="MobiDB-lite"/>
    </source>
</evidence>
<dbReference type="RefSeq" id="XP_001461051.1">
    <property type="nucleotide sequence ID" value="XM_001461014.1"/>
</dbReference>
<proteinExistence type="predicted"/>
<dbReference type="KEGG" id="ptm:GSPATT00026000001"/>
<gene>
    <name evidence="2" type="ORF">GSPATT00026000001</name>
</gene>
<evidence type="ECO:0008006" key="4">
    <source>
        <dbReference type="Google" id="ProtNLM"/>
    </source>
</evidence>
<keyword evidence="3" id="KW-1185">Reference proteome</keyword>
<dbReference type="HOGENOM" id="CLU_651282_0_0_1"/>
<feature type="compositionally biased region" description="Polar residues" evidence="1">
    <location>
        <begin position="1"/>
        <end position="22"/>
    </location>
</feature>
<evidence type="ECO:0000313" key="3">
    <source>
        <dbReference type="Proteomes" id="UP000000600"/>
    </source>
</evidence>
<name>A0EED7_PARTE</name>
<accession>A0EED7</accession>
<feature type="region of interest" description="Disordered" evidence="1">
    <location>
        <begin position="1"/>
        <end position="41"/>
    </location>
</feature>
<evidence type="ECO:0000313" key="2">
    <source>
        <dbReference type="EMBL" id="CAK93656.1"/>
    </source>
</evidence>
<reference evidence="2 3" key="1">
    <citation type="journal article" date="2006" name="Nature">
        <title>Global trends of whole-genome duplications revealed by the ciliate Paramecium tetraurelia.</title>
        <authorList>
            <consortium name="Genoscope"/>
            <person name="Aury J.-M."/>
            <person name="Jaillon O."/>
            <person name="Duret L."/>
            <person name="Noel B."/>
            <person name="Jubin C."/>
            <person name="Porcel B.M."/>
            <person name="Segurens B."/>
            <person name="Daubin V."/>
            <person name="Anthouard V."/>
            <person name="Aiach N."/>
            <person name="Arnaiz O."/>
            <person name="Billaut A."/>
            <person name="Beisson J."/>
            <person name="Blanc I."/>
            <person name="Bouhouche K."/>
            <person name="Camara F."/>
            <person name="Duharcourt S."/>
            <person name="Guigo R."/>
            <person name="Gogendeau D."/>
            <person name="Katinka M."/>
            <person name="Keller A.-M."/>
            <person name="Kissmehl R."/>
            <person name="Klotz C."/>
            <person name="Koll F."/>
            <person name="Le Moue A."/>
            <person name="Lepere C."/>
            <person name="Malinsky S."/>
            <person name="Nowacki M."/>
            <person name="Nowak J.K."/>
            <person name="Plattner H."/>
            <person name="Poulain J."/>
            <person name="Ruiz F."/>
            <person name="Serrano V."/>
            <person name="Zagulski M."/>
            <person name="Dessen P."/>
            <person name="Betermier M."/>
            <person name="Weissenbach J."/>
            <person name="Scarpelli C."/>
            <person name="Schachter V."/>
            <person name="Sperling L."/>
            <person name="Meyer E."/>
            <person name="Cohen J."/>
            <person name="Wincker P."/>
        </authorList>
    </citation>
    <scope>NUCLEOTIDE SEQUENCE [LARGE SCALE GENOMIC DNA]</scope>
    <source>
        <strain evidence="2 3">Stock d4-2</strain>
    </source>
</reference>
<dbReference type="Proteomes" id="UP000000600">
    <property type="component" value="Unassembled WGS sequence"/>
</dbReference>
<dbReference type="InParanoid" id="A0EED7"/>
<protein>
    <recommendedName>
        <fullName evidence="4">Enkurin domain-containing protein</fullName>
    </recommendedName>
</protein>
<dbReference type="GeneID" id="5046836"/>
<dbReference type="OMA" id="TIENKHH"/>
<organism evidence="2 3">
    <name type="scientific">Paramecium tetraurelia</name>
    <dbReference type="NCBI Taxonomy" id="5888"/>
    <lineage>
        <taxon>Eukaryota</taxon>
        <taxon>Sar</taxon>
        <taxon>Alveolata</taxon>
        <taxon>Ciliophora</taxon>
        <taxon>Intramacronucleata</taxon>
        <taxon>Oligohymenophorea</taxon>
        <taxon>Peniculida</taxon>
        <taxon>Parameciidae</taxon>
        <taxon>Paramecium</taxon>
    </lineage>
</organism>
<dbReference type="OrthoDB" id="307856at2759"/>
<dbReference type="EMBL" id="CT868673">
    <property type="protein sequence ID" value="CAK93656.1"/>
    <property type="molecule type" value="Genomic_DNA"/>
</dbReference>
<sequence>MNLRKFSQQSYFKQKASNSNKNDTIKEESEEIKTSQSKSFNLTQDNLHKKCAIQTSASPYAKNSSSSQLFQKFKSFTSSTSPLQKYQIKQKDLISTVSHFTIENKHHQSQSEQKEVVERLFKWEKRKQCVIKEKQEKYQNEEEKKLWEKPILSKETLKIYESGLKHHFELNNFIKQKDQSTQSSSDYPPLQKLNKLKKKTKIKFEYDEEIEDKPDDVNEKTTQYKYVNEVQSDSTENFNREVRSKSDYTTMPIHLRYEYEIKLKKAKLKQMIDEKDKVVQQELDLAKKYNSTAEQFEHFLSEQENFLKKKQQFYDANLKKELEKIQEIESHFSYKPEINFPPQPTKVSKNKEQDEKFNEKLHTLRERQQRQKNIYFFKSTLPDMRRNIKQKYHEVNSILNMQQILHKSENFGVSEVQFQTES</sequence>
<feature type="compositionally biased region" description="Basic and acidic residues" evidence="1">
    <location>
        <begin position="23"/>
        <end position="33"/>
    </location>
</feature>